<evidence type="ECO:0000256" key="1">
    <source>
        <dbReference type="ARBA" id="ARBA00008834"/>
    </source>
</evidence>
<dbReference type="GO" id="GO:0004650">
    <property type="term" value="F:polygalacturonase activity"/>
    <property type="evidence" value="ECO:0007669"/>
    <property type="project" value="InterPro"/>
</dbReference>
<reference evidence="6 7" key="1">
    <citation type="journal article" date="2019" name="Environ. Microbiol.">
        <title>Species interactions and distinct microbial communities in high Arctic permafrost affected cryosols are associated with the CH4 and CO2 gas fluxes.</title>
        <authorList>
            <person name="Altshuler I."/>
            <person name="Hamel J."/>
            <person name="Turney S."/>
            <person name="Magnuson E."/>
            <person name="Levesque R."/>
            <person name="Greer C."/>
            <person name="Whyte L.G."/>
        </authorList>
    </citation>
    <scope>NUCLEOTIDE SEQUENCE [LARGE SCALE GENOMIC DNA]</scope>
    <source>
        <strain evidence="6 7">42</strain>
    </source>
</reference>
<evidence type="ECO:0000313" key="6">
    <source>
        <dbReference type="EMBL" id="TPG33897.1"/>
    </source>
</evidence>
<feature type="chain" id="PRO_5021288187" description="Glycoside hydrolase family 28 protein" evidence="5">
    <location>
        <begin position="21"/>
        <end position="551"/>
    </location>
</feature>
<evidence type="ECO:0000256" key="4">
    <source>
        <dbReference type="RuleBase" id="RU361169"/>
    </source>
</evidence>
<evidence type="ECO:0000256" key="3">
    <source>
        <dbReference type="ARBA" id="ARBA00023295"/>
    </source>
</evidence>
<evidence type="ECO:0000313" key="7">
    <source>
        <dbReference type="Proteomes" id="UP000319700"/>
    </source>
</evidence>
<keyword evidence="2 4" id="KW-0378">Hydrolase</keyword>
<keyword evidence="3 4" id="KW-0326">Glycosidase</keyword>
<dbReference type="InterPro" id="IPR012334">
    <property type="entry name" value="Pectin_lyas_fold"/>
</dbReference>
<dbReference type="SUPFAM" id="SSF51126">
    <property type="entry name" value="Pectin lyase-like"/>
    <property type="match status" value="1"/>
</dbReference>
<comment type="similarity">
    <text evidence="1 4">Belongs to the glycosyl hydrolase 28 family.</text>
</comment>
<dbReference type="InterPro" id="IPR051801">
    <property type="entry name" value="GH28_Enzymes"/>
</dbReference>
<keyword evidence="5" id="KW-0732">Signal</keyword>
<dbReference type="Gene3D" id="2.160.20.10">
    <property type="entry name" value="Single-stranded right-handed beta-helix, Pectin lyase-like"/>
    <property type="match status" value="1"/>
</dbReference>
<protein>
    <recommendedName>
        <fullName evidence="8">Glycoside hydrolase family 28 protein</fullName>
    </recommendedName>
</protein>
<gene>
    <name evidence="6" type="ORF">EAH81_23390</name>
</gene>
<dbReference type="InterPro" id="IPR000743">
    <property type="entry name" value="Glyco_hydro_28"/>
</dbReference>
<accession>A0A502E920</accession>
<dbReference type="InterPro" id="IPR006626">
    <property type="entry name" value="PbH1"/>
</dbReference>
<dbReference type="AlphaFoldDB" id="A0A502E920"/>
<dbReference type="EMBL" id="RCZH01000020">
    <property type="protein sequence ID" value="TPG33897.1"/>
    <property type="molecule type" value="Genomic_DNA"/>
</dbReference>
<feature type="signal peptide" evidence="5">
    <location>
        <begin position="1"/>
        <end position="20"/>
    </location>
</feature>
<comment type="caution">
    <text evidence="6">The sequence shown here is derived from an EMBL/GenBank/DDBJ whole genome shotgun (WGS) entry which is preliminary data.</text>
</comment>
<proteinExistence type="inferred from homology"/>
<sequence length="551" mass="60456">MKTKACLILFFTFIAFHCNAKNINILEYGAVADGKTLNTKVIQKAIDDCSISGGGTVTVPVGNFLIGTIYLKNDVNLNLESGAVLLGSTNIADYDPMNLIRGVEVSNISITGNGTIDGQGHTFWIPADRSKIPYDRAPEWIHQTKSPRNMLKLEGCKNVKIQNIHLKGSDSWTLHLLGCDQVVVDGISIRNPLQGPNTDGIDIQACSNVRIANCDIYTRDDAICLKNRDPKYTHKVCENITVTNCILTTVCNSFKIGTESLGDFKNIVFSNSVIKTARPDEELAKDAAQYIDVNARRYGLAATSGIALESVDGANIQGVTISNIVMDGAWCPIFIRLGNRGAGEQKKVLSTAGTIKDVMISNIVAYNASIASSITSIPGSYVENVVLSNIIIKTLGGEDEKTASIELDELEKSYPDPKMWGRVLSKSDDTDPIPISGLFIRHAKNIQLNDVQIYVDKDDMRPLVKAEDVEDLYVNNLKTDGNNKGKSVMDFSDVRKATLLNLNFPVTIPWFSFKGIKTEDITIQTLKKFKNEDLIKKDKTVSKDAVRLINL</sequence>
<evidence type="ECO:0008006" key="8">
    <source>
        <dbReference type="Google" id="ProtNLM"/>
    </source>
</evidence>
<name>A0A502E920_9FLAO</name>
<dbReference type="RefSeq" id="WP_140511349.1">
    <property type="nucleotide sequence ID" value="NZ_RCZH01000020.1"/>
</dbReference>
<dbReference type="SMART" id="SM00710">
    <property type="entry name" value="PbH1"/>
    <property type="match status" value="6"/>
</dbReference>
<dbReference type="PANTHER" id="PTHR31339">
    <property type="entry name" value="PECTIN LYASE-RELATED"/>
    <property type="match status" value="1"/>
</dbReference>
<dbReference type="InterPro" id="IPR011050">
    <property type="entry name" value="Pectin_lyase_fold/virulence"/>
</dbReference>
<dbReference type="Pfam" id="PF00295">
    <property type="entry name" value="Glyco_hydro_28"/>
    <property type="match status" value="1"/>
</dbReference>
<dbReference type="Proteomes" id="UP000319700">
    <property type="component" value="Unassembled WGS sequence"/>
</dbReference>
<organism evidence="6 7">
    <name type="scientific">Flavobacterium pectinovorum</name>
    <dbReference type="NCBI Taxonomy" id="29533"/>
    <lineage>
        <taxon>Bacteria</taxon>
        <taxon>Pseudomonadati</taxon>
        <taxon>Bacteroidota</taxon>
        <taxon>Flavobacteriia</taxon>
        <taxon>Flavobacteriales</taxon>
        <taxon>Flavobacteriaceae</taxon>
        <taxon>Flavobacterium</taxon>
    </lineage>
</organism>
<dbReference type="OrthoDB" id="9795222at2"/>
<keyword evidence="7" id="KW-1185">Reference proteome</keyword>
<dbReference type="PANTHER" id="PTHR31339:SF9">
    <property type="entry name" value="PLASMIN AND FIBRONECTIN-BINDING PROTEIN A"/>
    <property type="match status" value="1"/>
</dbReference>
<evidence type="ECO:0000256" key="2">
    <source>
        <dbReference type="ARBA" id="ARBA00022801"/>
    </source>
</evidence>
<evidence type="ECO:0000256" key="5">
    <source>
        <dbReference type="SAM" id="SignalP"/>
    </source>
</evidence>
<dbReference type="GO" id="GO:0005975">
    <property type="term" value="P:carbohydrate metabolic process"/>
    <property type="evidence" value="ECO:0007669"/>
    <property type="project" value="InterPro"/>
</dbReference>